<evidence type="ECO:0000256" key="6">
    <source>
        <dbReference type="ARBA" id="ARBA00023125"/>
    </source>
</evidence>
<dbReference type="Pfam" id="PF12950">
    <property type="entry name" value="TaqI_C"/>
    <property type="match status" value="1"/>
</dbReference>
<feature type="domain" description="TaqI-like C-terminal specificity" evidence="10">
    <location>
        <begin position="1083"/>
        <end position="1244"/>
    </location>
</feature>
<dbReference type="InterPro" id="IPR029063">
    <property type="entry name" value="SAM-dependent_MTases_sf"/>
</dbReference>
<keyword evidence="2 11" id="KW-0489">Methyltransferase</keyword>
<dbReference type="Pfam" id="PF07669">
    <property type="entry name" value="Eco57I"/>
    <property type="match status" value="1"/>
</dbReference>
<feature type="region of interest" description="Disordered" evidence="8">
    <location>
        <begin position="802"/>
        <end position="821"/>
    </location>
</feature>
<evidence type="ECO:0000256" key="2">
    <source>
        <dbReference type="ARBA" id="ARBA00022603"/>
    </source>
</evidence>
<feature type="domain" description="Type II methyltransferase M.TaqI-like" evidence="9">
    <location>
        <begin position="591"/>
        <end position="957"/>
    </location>
</feature>
<name>A0ABY4U2A0_9SPHN</name>
<dbReference type="SUPFAM" id="SSF53335">
    <property type="entry name" value="S-adenosyl-L-methionine-dependent methyltransferases"/>
    <property type="match status" value="1"/>
</dbReference>
<evidence type="ECO:0000256" key="8">
    <source>
        <dbReference type="SAM" id="MobiDB-lite"/>
    </source>
</evidence>
<keyword evidence="6" id="KW-0238">DNA-binding</keyword>
<keyword evidence="4" id="KW-0949">S-adenosyl-L-methionine</keyword>
<dbReference type="PROSITE" id="PS00092">
    <property type="entry name" value="N6_MTASE"/>
    <property type="match status" value="1"/>
</dbReference>
<dbReference type="Gene3D" id="3.40.50.150">
    <property type="entry name" value="Vaccinia Virus protein VP39"/>
    <property type="match status" value="2"/>
</dbReference>
<accession>A0ABY4U2A0</accession>
<dbReference type="EC" id="2.1.1.72" evidence="1"/>
<organism evidence="11 12">
    <name type="scientific">Qipengyuania citrea</name>
    <dbReference type="NCBI Taxonomy" id="225971"/>
    <lineage>
        <taxon>Bacteria</taxon>
        <taxon>Pseudomonadati</taxon>
        <taxon>Pseudomonadota</taxon>
        <taxon>Alphaproteobacteria</taxon>
        <taxon>Sphingomonadales</taxon>
        <taxon>Erythrobacteraceae</taxon>
        <taxon>Qipengyuania</taxon>
    </lineage>
</organism>
<dbReference type="GO" id="GO:0008168">
    <property type="term" value="F:methyltransferase activity"/>
    <property type="evidence" value="ECO:0007669"/>
    <property type="project" value="UniProtKB-KW"/>
</dbReference>
<sequence>MAVFQGALFTRDWLKEGIAETPEWQSLASDAVELLWNEARTLLLDHAGRKKPTEAETEDQLIYPLLEMLGWQHKSVQQNMTTKGRKDVPDALLFADEEAAERAKTLDPWQRFRHGAALVEAKRWDRPLDREGQGDQGVPSTQIMHYLRRAAVVADGKMPWGILTNGRQWRLYYQNALSVAEDFFEIDLGKVFGLPGCDPDLLDEQIDPDHAFRLFLLIFGRDAFRPSEQGRSFHLIAIEDARRWEEKVRKDLADTVFDTVFPELIMAIPLADPDRPEVADDEYAEDVRQAAMYLLYRLLFVLFAEDRNLLPDERGPYADYCLTRLREEIKERHVQGQAQLARSTAYWSRLETIFGAISEGDDDLGIPPYNGGLFATEGDSLLSRIKLSDDTLAKVILPLSHREEDGRLRYINYRDLSVQQLGSIYESILEYGVEAEVGGTVRPRSDNEARHRSGSYYTPEPLVSLIIEKTVGPLVDEKREAFAAALESGATGDTLRGHDPAMSLLSLRIVDPAMGSGHFLVSLVDWFSDKVLTAVGDAESMAGGEYTSPLVKHIADLREGIIANARAHSWPIVEEQLDDRHIVRRMVLKRCVHGVDLNPMAVELAKVALWLHSFTVGAPLSFLDHHLRCGNSVLGAWVQPTFDWMRERGALISNQHLSSLAAVVRDMGEIEGLTDTDITQVDQSKTLFAKISETSAPLEAILSLAKADDLMGVLETTVRRPRETADAIKADGEKRLAQMKEGPSKEKEATKIQRAVARAIDAERKFDRAEAMKLVHEGSFGDPSRIASGEIEVLAADTRTELGLGGPEPVQGSLMPSHRPDDRRRALADSLVREARAIAAEQRFFHWEVAFPGVWSDFSSPERSGGFDAVIGNPPYVRQEEISAIKPALSKAFDTYAGSADLYVYFYEQGINLLKPGGRMGYVVTNKWLRAGYAEKLRRMFAEEVWIEFLADFGHARHLFPDADVFPCVISVQKPDTDAAPEQYDLAVIPRDDVPREGLSAAVHAATYRAERADLTEEAWVLEPPDVADLLRKIRERGVPLEEYAGVSPLYGIKTGFNEAFLIDTAIRDQLVNEDPKAAEIIKPYLRGQDIERWQPEWAGLWMIFARRGIDIERYPSVLRHLETFRTQLQPKPADWQPPRKNAKWPGRKAGSYHWYEIQDAVDYWRQFEAPKIIYQVIQYYPSFSFDSAGYFGNDKCFALPTADQSLCAILNSPLMWWHNWRALPHLKDEALSPMGYLMAKLPISSPLPGDKSEFDELSCSAINATSSIKLSDVLLADWLKCEHPIINISALLRESSKLDVDGFVAAVRSALPKRQGLTPTQLRQLREAFSETAEPARQARIELLAHERRLAAMVERAYGLTDEEIALMWRTAPPRMPLAPPPGLDLRPLTAE</sequence>
<keyword evidence="12" id="KW-1185">Reference proteome</keyword>
<keyword evidence="5" id="KW-0680">Restriction system</keyword>
<evidence type="ECO:0000259" key="10">
    <source>
        <dbReference type="Pfam" id="PF12950"/>
    </source>
</evidence>
<dbReference type="PANTHER" id="PTHR33841:SF1">
    <property type="entry name" value="DNA METHYLTRANSFERASE A"/>
    <property type="match status" value="1"/>
</dbReference>
<dbReference type="Proteomes" id="UP001056619">
    <property type="component" value="Chromosome"/>
</dbReference>
<dbReference type="InterPro" id="IPR011639">
    <property type="entry name" value="MethylTrfase_TaqI-like_dom"/>
</dbReference>
<dbReference type="InterPro" id="IPR050953">
    <property type="entry name" value="N4_N6_ade-DNA_methylase"/>
</dbReference>
<evidence type="ECO:0000256" key="4">
    <source>
        <dbReference type="ARBA" id="ARBA00022691"/>
    </source>
</evidence>
<dbReference type="PANTHER" id="PTHR33841">
    <property type="entry name" value="DNA METHYLTRANSFERASE YEEA-RELATED"/>
    <property type="match status" value="1"/>
</dbReference>
<keyword evidence="3" id="KW-0808">Transferase</keyword>
<dbReference type="InterPro" id="IPR025931">
    <property type="entry name" value="TaqI_C"/>
</dbReference>
<evidence type="ECO:0000256" key="7">
    <source>
        <dbReference type="ARBA" id="ARBA00047942"/>
    </source>
</evidence>
<gene>
    <name evidence="11" type="ORF">NCF85_08870</name>
</gene>
<evidence type="ECO:0000256" key="1">
    <source>
        <dbReference type="ARBA" id="ARBA00011900"/>
    </source>
</evidence>
<evidence type="ECO:0000259" key="9">
    <source>
        <dbReference type="Pfam" id="PF07669"/>
    </source>
</evidence>
<protein>
    <recommendedName>
        <fullName evidence="1">site-specific DNA-methyltransferase (adenine-specific)</fullName>
        <ecNumber evidence="1">2.1.1.72</ecNumber>
    </recommendedName>
</protein>
<dbReference type="GO" id="GO:0032259">
    <property type="term" value="P:methylation"/>
    <property type="evidence" value="ECO:0007669"/>
    <property type="project" value="UniProtKB-KW"/>
</dbReference>
<comment type="catalytic activity">
    <reaction evidence="7">
        <text>a 2'-deoxyadenosine in DNA + S-adenosyl-L-methionine = an N(6)-methyl-2'-deoxyadenosine in DNA + S-adenosyl-L-homocysteine + H(+)</text>
        <dbReference type="Rhea" id="RHEA:15197"/>
        <dbReference type="Rhea" id="RHEA-COMP:12418"/>
        <dbReference type="Rhea" id="RHEA-COMP:12419"/>
        <dbReference type="ChEBI" id="CHEBI:15378"/>
        <dbReference type="ChEBI" id="CHEBI:57856"/>
        <dbReference type="ChEBI" id="CHEBI:59789"/>
        <dbReference type="ChEBI" id="CHEBI:90615"/>
        <dbReference type="ChEBI" id="CHEBI:90616"/>
        <dbReference type="EC" id="2.1.1.72"/>
    </reaction>
</comment>
<dbReference type="InterPro" id="IPR002052">
    <property type="entry name" value="DNA_methylase_N6_adenine_CS"/>
</dbReference>
<evidence type="ECO:0000313" key="11">
    <source>
        <dbReference type="EMBL" id="USA60231.1"/>
    </source>
</evidence>
<dbReference type="EMBL" id="CP098494">
    <property type="protein sequence ID" value="USA60231.1"/>
    <property type="molecule type" value="Genomic_DNA"/>
</dbReference>
<evidence type="ECO:0000256" key="3">
    <source>
        <dbReference type="ARBA" id="ARBA00022679"/>
    </source>
</evidence>
<evidence type="ECO:0000313" key="12">
    <source>
        <dbReference type="Proteomes" id="UP001056619"/>
    </source>
</evidence>
<dbReference type="RefSeq" id="WP_301641376.1">
    <property type="nucleotide sequence ID" value="NZ_CP098494.1"/>
</dbReference>
<dbReference type="PRINTS" id="PR00507">
    <property type="entry name" value="N12N6MTFRASE"/>
</dbReference>
<evidence type="ECO:0000256" key="5">
    <source>
        <dbReference type="ARBA" id="ARBA00022747"/>
    </source>
</evidence>
<proteinExistence type="predicted"/>
<reference evidence="11 12" key="1">
    <citation type="submission" date="2022-06" db="EMBL/GenBank/DDBJ databases">
        <authorList>
            <person name="Liu G."/>
        </authorList>
    </citation>
    <scope>NUCLEOTIDE SEQUENCE [LARGE SCALE GENOMIC DNA]</scope>
    <source>
        <strain evidence="11 12">E4</strain>
    </source>
</reference>